<evidence type="ECO:0000256" key="1">
    <source>
        <dbReference type="SAM" id="MobiDB-lite"/>
    </source>
</evidence>
<feature type="region of interest" description="Disordered" evidence="1">
    <location>
        <begin position="369"/>
        <end position="389"/>
    </location>
</feature>
<dbReference type="RefSeq" id="WP_344310620.1">
    <property type="nucleotide sequence ID" value="NZ_BAAANO010000034.1"/>
</dbReference>
<dbReference type="InterPro" id="IPR044855">
    <property type="entry name" value="CoA-Trfase_III_dom3_sf"/>
</dbReference>
<dbReference type="PANTHER" id="PTHR48228">
    <property type="entry name" value="SUCCINYL-COA--D-CITRAMALATE COA-TRANSFERASE"/>
    <property type="match status" value="1"/>
</dbReference>
<proteinExistence type="predicted"/>
<dbReference type="Pfam" id="PF02515">
    <property type="entry name" value="CoA_transf_3"/>
    <property type="match status" value="1"/>
</dbReference>
<accession>A0ABP5F1K5</accession>
<name>A0ABP5F1K5_9MICO</name>
<dbReference type="InterPro" id="IPR023606">
    <property type="entry name" value="CoA-Trfase_III_dom_1_sf"/>
</dbReference>
<evidence type="ECO:0000313" key="2">
    <source>
        <dbReference type="EMBL" id="GAA2014257.1"/>
    </source>
</evidence>
<comment type="caution">
    <text evidence="2">The sequence shown here is derived from an EMBL/GenBank/DDBJ whole genome shotgun (WGS) entry which is preliminary data.</text>
</comment>
<dbReference type="EMBL" id="BAAANO010000034">
    <property type="protein sequence ID" value="GAA2014257.1"/>
    <property type="molecule type" value="Genomic_DNA"/>
</dbReference>
<sequence>MTAAPSSPESAPASSPTAALLPLAGFRIVDLGGIGPGPFASMVLADLGAEVIRLQRPAEMKAPNSPVLDRGKKSVVVDLKKPGATEAVLRLIDSADAVLEGFRPGVAERLGLGPADVMARKPSLVYGRVTGYGQTGPRAQVAGHDMNYIASAGVLHQLGRAGEGPQFPANLVGDFGGGGQVLVIGMLAALLKARSTGEGSVIDAAMIDGANVLWAMMHGFTAMGMWNEERGTNMLDSGAPFYDRYETKDGQWVSLGCIEPQFFAEFVRGVDVEDALPAPLGQLDHRRKDLWPAIREVFTEAIGSRTRAELEKIFDGADACLFPILTFEEAERDPHNTAREVFYRDAAGALQPGPAPRFAPLGGASWAGGEVGSWQSDPAPYVTPEPAPKAGAHTAEAFASAGFTPEEIADLAAAGALTLVDEPATVG</sequence>
<dbReference type="InterPro" id="IPR003673">
    <property type="entry name" value="CoA-Trfase_fam_III"/>
</dbReference>
<keyword evidence="3" id="KW-1185">Reference proteome</keyword>
<dbReference type="Gene3D" id="3.30.1540.10">
    <property type="entry name" value="formyl-coa transferase, domain 3"/>
    <property type="match status" value="1"/>
</dbReference>
<dbReference type="PANTHER" id="PTHR48228:SF5">
    <property type="entry name" value="ALPHA-METHYLACYL-COA RACEMASE"/>
    <property type="match status" value="1"/>
</dbReference>
<gene>
    <name evidence="2" type="ORF">GCM10009755_27470</name>
</gene>
<organism evidence="2 3">
    <name type="scientific">Brevibacterium samyangense</name>
    <dbReference type="NCBI Taxonomy" id="366888"/>
    <lineage>
        <taxon>Bacteria</taxon>
        <taxon>Bacillati</taxon>
        <taxon>Actinomycetota</taxon>
        <taxon>Actinomycetes</taxon>
        <taxon>Micrococcales</taxon>
        <taxon>Brevibacteriaceae</taxon>
        <taxon>Brevibacterium</taxon>
    </lineage>
</organism>
<protein>
    <submittedName>
        <fullName evidence="2">CaiB/BaiF CoA-transferase family protein</fullName>
    </submittedName>
</protein>
<dbReference type="Gene3D" id="3.40.50.10540">
    <property type="entry name" value="Crotonobetainyl-coa:carnitine coa-transferase, domain 1"/>
    <property type="match status" value="1"/>
</dbReference>
<dbReference type="Proteomes" id="UP001500755">
    <property type="component" value="Unassembled WGS sequence"/>
</dbReference>
<dbReference type="InterPro" id="IPR050509">
    <property type="entry name" value="CoA-transferase_III"/>
</dbReference>
<reference evidence="3" key="1">
    <citation type="journal article" date="2019" name="Int. J. Syst. Evol. Microbiol.">
        <title>The Global Catalogue of Microorganisms (GCM) 10K type strain sequencing project: providing services to taxonomists for standard genome sequencing and annotation.</title>
        <authorList>
            <consortium name="The Broad Institute Genomics Platform"/>
            <consortium name="The Broad Institute Genome Sequencing Center for Infectious Disease"/>
            <person name="Wu L."/>
            <person name="Ma J."/>
        </authorList>
    </citation>
    <scope>NUCLEOTIDE SEQUENCE [LARGE SCALE GENOMIC DNA]</scope>
    <source>
        <strain evidence="3">JCM 14546</strain>
    </source>
</reference>
<evidence type="ECO:0000313" key="3">
    <source>
        <dbReference type="Proteomes" id="UP001500755"/>
    </source>
</evidence>
<dbReference type="SUPFAM" id="SSF89796">
    <property type="entry name" value="CoA-transferase family III (CaiB/BaiF)"/>
    <property type="match status" value="1"/>
</dbReference>